<keyword evidence="4" id="KW-0732">Signal</keyword>
<evidence type="ECO:0000259" key="7">
    <source>
        <dbReference type="Pfam" id="PF07732"/>
    </source>
</evidence>
<evidence type="ECO:0000259" key="5">
    <source>
        <dbReference type="Pfam" id="PF00394"/>
    </source>
</evidence>
<feature type="region of interest" description="Disordered" evidence="3">
    <location>
        <begin position="23"/>
        <end position="45"/>
    </location>
</feature>
<evidence type="ECO:0000256" key="2">
    <source>
        <dbReference type="ARBA" id="ARBA00023008"/>
    </source>
</evidence>
<dbReference type="Pfam" id="PF00394">
    <property type="entry name" value="Cu-oxidase"/>
    <property type="match status" value="1"/>
</dbReference>
<gene>
    <name evidence="8" type="ORF">BJY01DRAFT_256837</name>
</gene>
<dbReference type="InterPro" id="IPR011707">
    <property type="entry name" value="Cu-oxidase-like_N"/>
</dbReference>
<evidence type="ECO:0000256" key="3">
    <source>
        <dbReference type="SAM" id="MobiDB-lite"/>
    </source>
</evidence>
<feature type="signal peptide" evidence="4">
    <location>
        <begin position="1"/>
        <end position="17"/>
    </location>
</feature>
<dbReference type="EMBL" id="JBFXLU010000102">
    <property type="protein sequence ID" value="KAL2842192.1"/>
    <property type="molecule type" value="Genomic_DNA"/>
</dbReference>
<evidence type="ECO:0000256" key="4">
    <source>
        <dbReference type="SAM" id="SignalP"/>
    </source>
</evidence>
<dbReference type="Gene3D" id="2.60.40.420">
    <property type="entry name" value="Cupredoxins - blue copper proteins"/>
    <property type="match status" value="3"/>
</dbReference>
<comment type="similarity">
    <text evidence="1">Belongs to the multicopper oxidase family.</text>
</comment>
<feature type="domain" description="Plastocyanin-like" evidence="7">
    <location>
        <begin position="82"/>
        <end position="199"/>
    </location>
</feature>
<keyword evidence="9" id="KW-1185">Reference proteome</keyword>
<feature type="domain" description="Plastocyanin-like" evidence="5">
    <location>
        <begin position="209"/>
        <end position="359"/>
    </location>
</feature>
<dbReference type="PANTHER" id="PTHR11709:SF502">
    <property type="entry name" value="MULTICOPPER OXIDASE"/>
    <property type="match status" value="1"/>
</dbReference>
<protein>
    <submittedName>
        <fullName evidence="8">Laccase</fullName>
    </submittedName>
</protein>
<dbReference type="CDD" id="cd13854">
    <property type="entry name" value="CuRO_1_MaLCC_like"/>
    <property type="match status" value="1"/>
</dbReference>
<dbReference type="InterPro" id="IPR001117">
    <property type="entry name" value="Cu-oxidase_2nd"/>
</dbReference>
<evidence type="ECO:0000313" key="8">
    <source>
        <dbReference type="EMBL" id="KAL2842192.1"/>
    </source>
</evidence>
<dbReference type="InterPro" id="IPR008972">
    <property type="entry name" value="Cupredoxin"/>
</dbReference>
<evidence type="ECO:0000259" key="6">
    <source>
        <dbReference type="Pfam" id="PF07731"/>
    </source>
</evidence>
<evidence type="ECO:0000256" key="1">
    <source>
        <dbReference type="ARBA" id="ARBA00010609"/>
    </source>
</evidence>
<sequence>MKSLLFMLWCIAAIAAAATTSSSLSSSSTTSSSASESSSTSSICAGNSATTRTEWCDYDIYTDYTTTVPDTGVTREYYFNLEQITASPDGRSRFAMAINGSIPGPTIEANWGDTVIVHVTNSLPTSVQNGTSVHFHGIRQLNTNPMDGVVSITQCPTPPGSTITYKWRATQYGSSWYHSHIGLQAWEGLFGGIVIHGPASANYDEDLGVMFLNDWDISTVDELYTSAQTDGPPTLDNGLINGTNVYGSDDSDDQTGYRWNTTVDEGTSYRLRLVNAAVDTHFKFMVDNHTLTVIANDLVPIQPYETTVLDIAMGQRYDVILTADQASVADSFWLRAIPQSACSENDSSNNIKGIIYYNGSSESTPSTAAYSYTDSCVDEDPSDLTPMVNPRSVSSSPLYSESEPVTLGTNSASLYRWKLNSTSMQVDWADPSLLSIYNDESMASTSTNDTSGVVELPTADEWVYVIIETELSVPHPIHLHGHDFVILAQGTGTYNSSSDDDNLLTTLGAASLPRRDTAMLRENGFLVIGFYTDNPGAWLMHCHIGWHTSEGFAMQFIEQYSEIQSILEDGDVEGEDYAQGLTDNCDAWTVYQEEYMVEEEDSGV</sequence>
<dbReference type="InterPro" id="IPR045087">
    <property type="entry name" value="Cu-oxidase_fam"/>
</dbReference>
<feature type="compositionally biased region" description="Low complexity" evidence="3">
    <location>
        <begin position="23"/>
        <end position="42"/>
    </location>
</feature>
<organism evidence="8 9">
    <name type="scientific">Aspergillus pseudoustus</name>
    <dbReference type="NCBI Taxonomy" id="1810923"/>
    <lineage>
        <taxon>Eukaryota</taxon>
        <taxon>Fungi</taxon>
        <taxon>Dikarya</taxon>
        <taxon>Ascomycota</taxon>
        <taxon>Pezizomycotina</taxon>
        <taxon>Eurotiomycetes</taxon>
        <taxon>Eurotiomycetidae</taxon>
        <taxon>Eurotiales</taxon>
        <taxon>Aspergillaceae</taxon>
        <taxon>Aspergillus</taxon>
        <taxon>Aspergillus subgen. Nidulantes</taxon>
    </lineage>
</organism>
<keyword evidence="2" id="KW-0186">Copper</keyword>
<evidence type="ECO:0000313" key="9">
    <source>
        <dbReference type="Proteomes" id="UP001610446"/>
    </source>
</evidence>
<comment type="caution">
    <text evidence="8">The sequence shown here is derived from an EMBL/GenBank/DDBJ whole genome shotgun (WGS) entry which is preliminary data.</text>
</comment>
<dbReference type="Pfam" id="PF07731">
    <property type="entry name" value="Cu-oxidase_2"/>
    <property type="match status" value="1"/>
</dbReference>
<proteinExistence type="inferred from homology"/>
<reference evidence="8 9" key="1">
    <citation type="submission" date="2024-07" db="EMBL/GenBank/DDBJ databases">
        <title>Section-level genome sequencing and comparative genomics of Aspergillus sections Usti and Cavernicolus.</title>
        <authorList>
            <consortium name="Lawrence Berkeley National Laboratory"/>
            <person name="Nybo J.L."/>
            <person name="Vesth T.C."/>
            <person name="Theobald S."/>
            <person name="Frisvad J.C."/>
            <person name="Larsen T.O."/>
            <person name="Kjaerboelling I."/>
            <person name="Rothschild-Mancinelli K."/>
            <person name="Lyhne E.K."/>
            <person name="Kogle M.E."/>
            <person name="Barry K."/>
            <person name="Clum A."/>
            <person name="Na H."/>
            <person name="Ledsgaard L."/>
            <person name="Lin J."/>
            <person name="Lipzen A."/>
            <person name="Kuo A."/>
            <person name="Riley R."/>
            <person name="Mondo S."/>
            <person name="Labutti K."/>
            <person name="Haridas S."/>
            <person name="Pangalinan J."/>
            <person name="Salamov A.A."/>
            <person name="Simmons B.A."/>
            <person name="Magnuson J.K."/>
            <person name="Chen J."/>
            <person name="Drula E."/>
            <person name="Henrissat B."/>
            <person name="Wiebenga A."/>
            <person name="Lubbers R.J."/>
            <person name="Gomes A.C."/>
            <person name="Makela M.R."/>
            <person name="Stajich J."/>
            <person name="Grigoriev I.V."/>
            <person name="Mortensen U.H."/>
            <person name="De Vries R.P."/>
            <person name="Baker S.E."/>
            <person name="Andersen M.R."/>
        </authorList>
    </citation>
    <scope>NUCLEOTIDE SEQUENCE [LARGE SCALE GENOMIC DNA]</scope>
    <source>
        <strain evidence="8 9">CBS 123904</strain>
    </source>
</reference>
<dbReference type="CDD" id="cd13880">
    <property type="entry name" value="CuRO_2_MaLCC_like"/>
    <property type="match status" value="1"/>
</dbReference>
<dbReference type="PANTHER" id="PTHR11709">
    <property type="entry name" value="MULTI-COPPER OXIDASE"/>
    <property type="match status" value="1"/>
</dbReference>
<feature type="chain" id="PRO_5045871268" evidence="4">
    <location>
        <begin position="18"/>
        <end position="604"/>
    </location>
</feature>
<accession>A0ABR4JQX4</accession>
<feature type="domain" description="Plastocyanin-like" evidence="6">
    <location>
        <begin position="427"/>
        <end position="559"/>
    </location>
</feature>
<dbReference type="Proteomes" id="UP001610446">
    <property type="component" value="Unassembled WGS sequence"/>
</dbReference>
<name>A0ABR4JQX4_9EURO</name>
<dbReference type="SUPFAM" id="SSF49503">
    <property type="entry name" value="Cupredoxins"/>
    <property type="match status" value="3"/>
</dbReference>
<dbReference type="InterPro" id="IPR011706">
    <property type="entry name" value="Cu-oxidase_C"/>
</dbReference>
<dbReference type="Pfam" id="PF07732">
    <property type="entry name" value="Cu-oxidase_3"/>
    <property type="match status" value="1"/>
</dbReference>
<dbReference type="CDD" id="cd13901">
    <property type="entry name" value="CuRO_3_MaLCC_like"/>
    <property type="match status" value="1"/>
</dbReference>